<dbReference type="Gene3D" id="1.10.10.10">
    <property type="entry name" value="Winged helix-like DNA-binding domain superfamily/Winged helix DNA-binding domain"/>
    <property type="match status" value="1"/>
</dbReference>
<gene>
    <name evidence="6" type="ORF">GCM10020366_48690</name>
</gene>
<keyword evidence="7" id="KW-1185">Reference proteome</keyword>
<evidence type="ECO:0000256" key="3">
    <source>
        <dbReference type="ARBA" id="ARBA00022691"/>
    </source>
</evidence>
<dbReference type="Proteomes" id="UP001500483">
    <property type="component" value="Unassembled WGS sequence"/>
</dbReference>
<dbReference type="InterPro" id="IPR012967">
    <property type="entry name" value="COMT_dimerisation"/>
</dbReference>
<dbReference type="SUPFAM" id="SSF46785">
    <property type="entry name" value="Winged helix' DNA-binding domain"/>
    <property type="match status" value="1"/>
</dbReference>
<protein>
    <submittedName>
        <fullName evidence="6">Methyltransferase</fullName>
    </submittedName>
</protein>
<comment type="caution">
    <text evidence="6">The sequence shown here is derived from an EMBL/GenBank/DDBJ whole genome shotgun (WGS) entry which is preliminary data.</text>
</comment>
<evidence type="ECO:0000259" key="5">
    <source>
        <dbReference type="Pfam" id="PF08100"/>
    </source>
</evidence>
<dbReference type="InterPro" id="IPR036390">
    <property type="entry name" value="WH_DNA-bd_sf"/>
</dbReference>
<dbReference type="CDD" id="cd02440">
    <property type="entry name" value="AdoMet_MTases"/>
    <property type="match status" value="1"/>
</dbReference>
<evidence type="ECO:0000313" key="7">
    <source>
        <dbReference type="Proteomes" id="UP001500483"/>
    </source>
</evidence>
<dbReference type="SUPFAM" id="SSF53335">
    <property type="entry name" value="S-adenosyl-L-methionine-dependent methyltransferases"/>
    <property type="match status" value="1"/>
</dbReference>
<dbReference type="Pfam" id="PF08100">
    <property type="entry name" value="Dimerisation"/>
    <property type="match status" value="1"/>
</dbReference>
<dbReference type="Pfam" id="PF00891">
    <property type="entry name" value="Methyltransf_2"/>
    <property type="match status" value="1"/>
</dbReference>
<dbReference type="EMBL" id="BAAAYK010000038">
    <property type="protein sequence ID" value="GAA3362101.1"/>
    <property type="molecule type" value="Genomic_DNA"/>
</dbReference>
<dbReference type="PANTHER" id="PTHR43712">
    <property type="entry name" value="PUTATIVE (AFU_ORTHOLOGUE AFUA_4G14580)-RELATED"/>
    <property type="match status" value="1"/>
</dbReference>
<dbReference type="InterPro" id="IPR001077">
    <property type="entry name" value="COMT_C"/>
</dbReference>
<dbReference type="InterPro" id="IPR016461">
    <property type="entry name" value="COMT-like"/>
</dbReference>
<accession>A0ABP6RWK8</accession>
<dbReference type="Gene3D" id="3.40.50.150">
    <property type="entry name" value="Vaccinia Virus protein VP39"/>
    <property type="match status" value="1"/>
</dbReference>
<reference evidence="7" key="1">
    <citation type="journal article" date="2019" name="Int. J. Syst. Evol. Microbiol.">
        <title>The Global Catalogue of Microorganisms (GCM) 10K type strain sequencing project: providing services to taxonomists for standard genome sequencing and annotation.</title>
        <authorList>
            <consortium name="The Broad Institute Genomics Platform"/>
            <consortium name="The Broad Institute Genome Sequencing Center for Infectious Disease"/>
            <person name="Wu L."/>
            <person name="Ma J."/>
        </authorList>
    </citation>
    <scope>NUCLEOTIDE SEQUENCE [LARGE SCALE GENOMIC DNA]</scope>
    <source>
        <strain evidence="7">JCM 9687</strain>
    </source>
</reference>
<dbReference type="PIRSF" id="PIRSF005739">
    <property type="entry name" value="O-mtase"/>
    <property type="match status" value="1"/>
</dbReference>
<dbReference type="PANTHER" id="PTHR43712:SF2">
    <property type="entry name" value="O-METHYLTRANSFERASE CICE"/>
    <property type="match status" value="1"/>
</dbReference>
<evidence type="ECO:0000259" key="4">
    <source>
        <dbReference type="Pfam" id="PF00891"/>
    </source>
</evidence>
<keyword evidence="3" id="KW-0949">S-adenosyl-L-methionine</keyword>
<evidence type="ECO:0000256" key="2">
    <source>
        <dbReference type="ARBA" id="ARBA00022679"/>
    </source>
</evidence>
<dbReference type="InterPro" id="IPR036388">
    <property type="entry name" value="WH-like_DNA-bd_sf"/>
</dbReference>
<organism evidence="6 7">
    <name type="scientific">Saccharopolyspora gregorii</name>
    <dbReference type="NCBI Taxonomy" id="33914"/>
    <lineage>
        <taxon>Bacteria</taxon>
        <taxon>Bacillati</taxon>
        <taxon>Actinomycetota</taxon>
        <taxon>Actinomycetes</taxon>
        <taxon>Pseudonocardiales</taxon>
        <taxon>Pseudonocardiaceae</taxon>
        <taxon>Saccharopolyspora</taxon>
    </lineage>
</organism>
<evidence type="ECO:0000313" key="6">
    <source>
        <dbReference type="EMBL" id="GAA3362101.1"/>
    </source>
</evidence>
<dbReference type="GO" id="GO:0008168">
    <property type="term" value="F:methyltransferase activity"/>
    <property type="evidence" value="ECO:0007669"/>
    <property type="project" value="UniProtKB-KW"/>
</dbReference>
<sequence length="325" mass="34950">MADLVTPFAVRTAATLRLADIVQDGELPLDEIAKRSGAEADPLGRVLRYLVRRGLFTEPEPDVFGPNEASRALQADAPGGSREWLDLDGAVGRADLAFVELVEQVRGHHAAYPAAFGRSFREDLAHDPQLSDSFDDLMETKSDELAPAIAAAVPWERFGRVTDVGGGKGVLLAELLERHPDLLGTLVDLSGPAGTAEGYLESRGVRDRAEVVVGDFFDPLPPGADAYVLCDVLGDWEDADAVRLLGRCAEAAGADGREGSVLIIELLPDQDGEFTEMDLRMMVYVGGRMRDLDRTERIVGAAGLFIASVTMLDDGHGVIECLPDR</sequence>
<proteinExistence type="predicted"/>
<keyword evidence="1 6" id="KW-0489">Methyltransferase</keyword>
<dbReference type="InterPro" id="IPR029063">
    <property type="entry name" value="SAM-dependent_MTases_sf"/>
</dbReference>
<feature type="domain" description="O-methyltransferase C-terminal" evidence="4">
    <location>
        <begin position="99"/>
        <end position="303"/>
    </location>
</feature>
<evidence type="ECO:0000256" key="1">
    <source>
        <dbReference type="ARBA" id="ARBA00022603"/>
    </source>
</evidence>
<keyword evidence="2" id="KW-0808">Transferase</keyword>
<feature type="domain" description="O-methyltransferase dimerisation" evidence="5">
    <location>
        <begin position="5"/>
        <end position="73"/>
    </location>
</feature>
<dbReference type="Gene3D" id="1.10.287.1350">
    <property type="match status" value="1"/>
</dbReference>
<dbReference type="PROSITE" id="PS51683">
    <property type="entry name" value="SAM_OMT_II"/>
    <property type="match status" value="1"/>
</dbReference>
<dbReference type="GO" id="GO:0032259">
    <property type="term" value="P:methylation"/>
    <property type="evidence" value="ECO:0007669"/>
    <property type="project" value="UniProtKB-KW"/>
</dbReference>
<name>A0ABP6RWK8_9PSEU</name>